<sequence length="113" mass="12327">MTTVGDEPNTPRNDWRVDCLHLCYVCISITLKHLTSTSVSELEPLSIVLPLILQPVLVSVLLALSIAEAPLSLDHGDDLEPAKVNLQILIGVLGNLWLWTPRPSLDLIPDSVA</sequence>
<evidence type="ECO:0000313" key="2">
    <source>
        <dbReference type="Proteomes" id="UP001209878"/>
    </source>
</evidence>
<keyword evidence="2" id="KW-1185">Reference proteome</keyword>
<evidence type="ECO:0000313" key="1">
    <source>
        <dbReference type="EMBL" id="KAK2176581.1"/>
    </source>
</evidence>
<dbReference type="AlphaFoldDB" id="A0AAD9KSA2"/>
<gene>
    <name evidence="1" type="ORF">NP493_645g01005</name>
</gene>
<comment type="caution">
    <text evidence="1">The sequence shown here is derived from an EMBL/GenBank/DDBJ whole genome shotgun (WGS) entry which is preliminary data.</text>
</comment>
<organism evidence="1 2">
    <name type="scientific">Ridgeia piscesae</name>
    <name type="common">Tubeworm</name>
    <dbReference type="NCBI Taxonomy" id="27915"/>
    <lineage>
        <taxon>Eukaryota</taxon>
        <taxon>Metazoa</taxon>
        <taxon>Spiralia</taxon>
        <taxon>Lophotrochozoa</taxon>
        <taxon>Annelida</taxon>
        <taxon>Polychaeta</taxon>
        <taxon>Sedentaria</taxon>
        <taxon>Canalipalpata</taxon>
        <taxon>Sabellida</taxon>
        <taxon>Siboglinidae</taxon>
        <taxon>Ridgeia</taxon>
    </lineage>
</organism>
<name>A0AAD9KSA2_RIDPI</name>
<protein>
    <submittedName>
        <fullName evidence="1">Uncharacterized protein</fullName>
    </submittedName>
</protein>
<reference evidence="1" key="1">
    <citation type="journal article" date="2023" name="Mol. Biol. Evol.">
        <title>Third-Generation Sequencing Reveals the Adaptive Role of the Epigenome in Three Deep-Sea Polychaetes.</title>
        <authorList>
            <person name="Perez M."/>
            <person name="Aroh O."/>
            <person name="Sun Y."/>
            <person name="Lan Y."/>
            <person name="Juniper S.K."/>
            <person name="Young C.R."/>
            <person name="Angers B."/>
            <person name="Qian P.Y."/>
        </authorList>
    </citation>
    <scope>NUCLEOTIDE SEQUENCE</scope>
    <source>
        <strain evidence="1">R07B-5</strain>
    </source>
</reference>
<dbReference type="Proteomes" id="UP001209878">
    <property type="component" value="Unassembled WGS sequence"/>
</dbReference>
<proteinExistence type="predicted"/>
<dbReference type="EMBL" id="JAODUO010000653">
    <property type="protein sequence ID" value="KAK2176581.1"/>
    <property type="molecule type" value="Genomic_DNA"/>
</dbReference>
<accession>A0AAD9KSA2</accession>